<proteinExistence type="predicted"/>
<dbReference type="EMBL" id="CP076448">
    <property type="protein sequence ID" value="QXM24216.1"/>
    <property type="molecule type" value="Genomic_DNA"/>
</dbReference>
<name>A0A975U340_9PROT</name>
<protein>
    <submittedName>
        <fullName evidence="2">Amidohydrolase family protein</fullName>
    </submittedName>
</protein>
<organism evidence="2 3">
    <name type="scientific">Elioraea tepida</name>
    <dbReference type="NCBI Taxonomy" id="2843330"/>
    <lineage>
        <taxon>Bacteria</taxon>
        <taxon>Pseudomonadati</taxon>
        <taxon>Pseudomonadota</taxon>
        <taxon>Alphaproteobacteria</taxon>
        <taxon>Acetobacterales</taxon>
        <taxon>Elioraeaceae</taxon>
        <taxon>Elioraea</taxon>
    </lineage>
</organism>
<evidence type="ECO:0000313" key="3">
    <source>
        <dbReference type="Proteomes" id="UP000694001"/>
    </source>
</evidence>
<evidence type="ECO:0000259" key="1">
    <source>
        <dbReference type="Pfam" id="PF01979"/>
    </source>
</evidence>
<dbReference type="PANTHER" id="PTHR43135">
    <property type="entry name" value="ALPHA-D-RIBOSE 1-METHYLPHOSPHONATE 5-TRIPHOSPHATE DIPHOSPHATASE"/>
    <property type="match status" value="1"/>
</dbReference>
<dbReference type="KEGG" id="elio:KO353_13270"/>
<feature type="domain" description="Amidohydrolase-related" evidence="1">
    <location>
        <begin position="69"/>
        <end position="360"/>
    </location>
</feature>
<dbReference type="InterPro" id="IPR051781">
    <property type="entry name" value="Metallo-dep_Hydrolase"/>
</dbReference>
<keyword evidence="3" id="KW-1185">Reference proteome</keyword>
<gene>
    <name evidence="2" type="ORF">KO353_13270</name>
</gene>
<reference evidence="2" key="1">
    <citation type="submission" date="2021-06" db="EMBL/GenBank/DDBJ databases">
        <title>Elioraea tepida, sp. nov., a moderately thermophilic aerobic anoxygenic phototrophic bacterium isolated from an alkaline siliceous hot spring mat community in Yellowstone National Park, WY, USA.</title>
        <authorList>
            <person name="Saini M.K."/>
            <person name="Yoshida S."/>
            <person name="Sebastian A."/>
            <person name="Hirose S."/>
            <person name="Hara E."/>
            <person name="Tamaki H."/>
            <person name="Soulier N.T."/>
            <person name="Albert I."/>
            <person name="Hanada S."/>
            <person name="Bryant D.A."/>
            <person name="Tank M."/>
        </authorList>
    </citation>
    <scope>NUCLEOTIDE SEQUENCE</scope>
    <source>
        <strain evidence="2">MS-P2</strain>
    </source>
</reference>
<dbReference type="CDD" id="cd01292">
    <property type="entry name" value="metallo-dependent_hydrolases"/>
    <property type="match status" value="1"/>
</dbReference>
<dbReference type="GO" id="GO:0016787">
    <property type="term" value="F:hydrolase activity"/>
    <property type="evidence" value="ECO:0007669"/>
    <property type="project" value="InterPro"/>
</dbReference>
<dbReference type="Pfam" id="PF01979">
    <property type="entry name" value="Amidohydro_1"/>
    <property type="match status" value="1"/>
</dbReference>
<sequence length="397" mass="41424">MALAAAHEKQVGKLVVRNVGLMLSGRFDAPLLEADTLVAEGGRITAVGREGDVDTEGARVVIDAKGCALAPGLIDNHVHTVFGDWTPRQNQLGWIEGCVHGGVTTMISAGEVHLPGRPRDPAGTKALAIVARRAFENFRPLGMRVIAGAVIPERGLTEADFAEMARAGVVLMGEIGLGTVTGAEEAREMVGWARAHGMTTVTHVGGPSVPGSSYIGADVVLAADSDVASHINGGPTSLDTAQITRICEATTRAVEIIHNGNLRTGLFAMRTMLELGKESQLTIGTDAPAGSGVQPLGMLRMVSLLSSLGEVAPERVWAWASGNVARVRRLDTGTIAPGMSADFVLMDRPQGSDGRNVLDALAKGDLAGIGMVVIEGVQRIGRSRNTPPAERVPEVVV</sequence>
<dbReference type="Proteomes" id="UP000694001">
    <property type="component" value="Chromosome"/>
</dbReference>
<dbReference type="PANTHER" id="PTHR43135:SF3">
    <property type="entry name" value="ALPHA-D-RIBOSE 1-METHYLPHOSPHONATE 5-TRIPHOSPHATE DIPHOSPHATASE"/>
    <property type="match status" value="1"/>
</dbReference>
<dbReference type="AlphaFoldDB" id="A0A975U340"/>
<dbReference type="RefSeq" id="WP_218285221.1">
    <property type="nucleotide sequence ID" value="NZ_CP076448.1"/>
</dbReference>
<accession>A0A975U340</accession>
<dbReference type="InterPro" id="IPR006680">
    <property type="entry name" value="Amidohydro-rel"/>
</dbReference>
<evidence type="ECO:0000313" key="2">
    <source>
        <dbReference type="EMBL" id="QXM24216.1"/>
    </source>
</evidence>